<dbReference type="AlphaFoldDB" id="A0A062V5N8"/>
<comment type="caution">
    <text evidence="1">The sequence shown here is derived from an EMBL/GenBank/DDBJ whole genome shotgun (WGS) entry which is preliminary data.</text>
</comment>
<evidence type="ECO:0000313" key="2">
    <source>
        <dbReference type="Proteomes" id="UP000027153"/>
    </source>
</evidence>
<dbReference type="EMBL" id="JMIY01000007">
    <property type="protein sequence ID" value="KCZ71119.1"/>
    <property type="molecule type" value="Genomic_DNA"/>
</dbReference>
<proteinExistence type="predicted"/>
<reference evidence="1 2" key="1">
    <citation type="journal article" date="2013" name="Nature">
        <title>Anaerobic oxidation of methane coupled to nitrate reduction in a novel archaeal lineage.</title>
        <authorList>
            <person name="Haroon M.F."/>
            <person name="Hu S."/>
            <person name="Shi Y."/>
            <person name="Imelfort M."/>
            <person name="Keller J."/>
            <person name="Hugenholtz P."/>
            <person name="Yuan Z."/>
            <person name="Tyson G.W."/>
        </authorList>
    </citation>
    <scope>NUCLEOTIDE SEQUENCE [LARGE SCALE GENOMIC DNA]</scope>
    <source>
        <strain evidence="1 2">ANME-2d</strain>
    </source>
</reference>
<gene>
    <name evidence="1" type="ORF">ANME2D_03151</name>
</gene>
<organism evidence="1 2">
    <name type="scientific">Candidatus Methanoperedens nitratireducens</name>
    <dbReference type="NCBI Taxonomy" id="1392998"/>
    <lineage>
        <taxon>Archaea</taxon>
        <taxon>Methanobacteriati</taxon>
        <taxon>Methanobacteriota</taxon>
        <taxon>Stenosarchaea group</taxon>
        <taxon>Methanomicrobia</taxon>
        <taxon>Methanosarcinales</taxon>
        <taxon>ANME-2 cluster</taxon>
        <taxon>Candidatus Methanoperedentaceae</taxon>
        <taxon>Candidatus Methanoperedens</taxon>
    </lineage>
</organism>
<sequence length="65" mass="7489">MEAAVEDIGAKLDEVIRRLDHLEMLLLMGEVFPDNEEMKAIKDYLLRAGRGETEFIPLEEIDNEL</sequence>
<evidence type="ECO:0000313" key="1">
    <source>
        <dbReference type="EMBL" id="KCZ71119.1"/>
    </source>
</evidence>
<name>A0A062V5N8_9EURY</name>
<dbReference type="Proteomes" id="UP000027153">
    <property type="component" value="Unassembled WGS sequence"/>
</dbReference>
<accession>A0A062V5N8</accession>
<protein>
    <submittedName>
        <fullName evidence="1">Uncharacterized protein</fullName>
    </submittedName>
</protein>
<keyword evidence="2" id="KW-1185">Reference proteome</keyword>